<evidence type="ECO:0000313" key="1">
    <source>
        <dbReference type="EMBL" id="GAA0156113.1"/>
    </source>
</evidence>
<reference evidence="1 2" key="1">
    <citation type="submission" date="2024-01" db="EMBL/GenBank/DDBJ databases">
        <title>The complete chloroplast genome sequence of Lithospermum erythrorhizon: insights into the phylogenetic relationship among Boraginaceae species and the maternal lineages of purple gromwells.</title>
        <authorList>
            <person name="Okada T."/>
            <person name="Watanabe K."/>
        </authorList>
    </citation>
    <scope>NUCLEOTIDE SEQUENCE [LARGE SCALE GENOMIC DNA]</scope>
</reference>
<dbReference type="EMBL" id="BAABME010002788">
    <property type="protein sequence ID" value="GAA0156113.1"/>
    <property type="molecule type" value="Genomic_DNA"/>
</dbReference>
<comment type="caution">
    <text evidence="1">The sequence shown here is derived from an EMBL/GenBank/DDBJ whole genome shotgun (WGS) entry which is preliminary data.</text>
</comment>
<dbReference type="AlphaFoldDB" id="A0AAV3PXU6"/>
<evidence type="ECO:0000313" key="2">
    <source>
        <dbReference type="Proteomes" id="UP001454036"/>
    </source>
</evidence>
<protein>
    <recommendedName>
        <fullName evidence="3">Mitochondrial protein</fullName>
    </recommendedName>
</protein>
<dbReference type="Proteomes" id="UP001454036">
    <property type="component" value="Unassembled WGS sequence"/>
</dbReference>
<dbReference type="PANTHER" id="PTHR11439:SF511">
    <property type="match status" value="1"/>
</dbReference>
<keyword evidence="2" id="KW-1185">Reference proteome</keyword>
<accession>A0AAV3PXU6</accession>
<evidence type="ECO:0008006" key="3">
    <source>
        <dbReference type="Google" id="ProtNLM"/>
    </source>
</evidence>
<sequence length="205" mass="23453">MKDLDILKYFLGVEVARSLEGIFLCKRKYVLDIIYEAGLLGAKLVSSPMDQNHILASSTSAPLQDVERYSWLIGRLTYLSFTHPDLSFAVHVFSQFLHEPCQDHWTTALQEKTKKHVTSARSSATFEYRSMEPVTYELKGLLKCLGISHTLPMLSLCDSQYAIHLAQNLVFHEYQLANIFTKVIGKKQFDFLLRNLEILDLHAIT</sequence>
<organism evidence="1 2">
    <name type="scientific">Lithospermum erythrorhizon</name>
    <name type="common">Purple gromwell</name>
    <name type="synonym">Lithospermum officinale var. erythrorhizon</name>
    <dbReference type="NCBI Taxonomy" id="34254"/>
    <lineage>
        <taxon>Eukaryota</taxon>
        <taxon>Viridiplantae</taxon>
        <taxon>Streptophyta</taxon>
        <taxon>Embryophyta</taxon>
        <taxon>Tracheophyta</taxon>
        <taxon>Spermatophyta</taxon>
        <taxon>Magnoliopsida</taxon>
        <taxon>eudicotyledons</taxon>
        <taxon>Gunneridae</taxon>
        <taxon>Pentapetalae</taxon>
        <taxon>asterids</taxon>
        <taxon>lamiids</taxon>
        <taxon>Boraginales</taxon>
        <taxon>Boraginaceae</taxon>
        <taxon>Boraginoideae</taxon>
        <taxon>Lithospermeae</taxon>
        <taxon>Lithospermum</taxon>
    </lineage>
</organism>
<dbReference type="PANTHER" id="PTHR11439">
    <property type="entry name" value="GAG-POL-RELATED RETROTRANSPOSON"/>
    <property type="match status" value="1"/>
</dbReference>
<name>A0AAV3PXU6_LITER</name>
<proteinExistence type="predicted"/>
<gene>
    <name evidence="1" type="ORF">LIER_13681</name>
</gene>